<dbReference type="InterPro" id="IPR013783">
    <property type="entry name" value="Ig-like_fold"/>
</dbReference>
<dbReference type="Gene3D" id="1.50.10.20">
    <property type="match status" value="1"/>
</dbReference>
<comment type="caution">
    <text evidence="1">Lacks conserved residue(s) required for the propagation of feature annotation.</text>
</comment>
<dbReference type="OrthoDB" id="6359008at2759"/>
<dbReference type="SMART" id="SM00192">
    <property type="entry name" value="LDLa"/>
    <property type="match status" value="1"/>
</dbReference>
<dbReference type="Pfam" id="PF07678">
    <property type="entry name" value="TED_complement"/>
    <property type="match status" value="1"/>
</dbReference>
<feature type="disulfide bond" evidence="1">
    <location>
        <begin position="621"/>
        <end position="639"/>
    </location>
</feature>
<dbReference type="Gene3D" id="2.20.130.20">
    <property type="match status" value="1"/>
</dbReference>
<dbReference type="PANTHER" id="PTHR11412:SF146">
    <property type="entry name" value="CD109 ANTIGEN"/>
    <property type="match status" value="1"/>
</dbReference>
<dbReference type="Gene3D" id="2.60.40.1930">
    <property type="match status" value="2"/>
</dbReference>
<dbReference type="Pfam" id="PF00207">
    <property type="entry name" value="A2M"/>
    <property type="match status" value="1"/>
</dbReference>
<protein>
    <submittedName>
        <fullName evidence="2">Uncharacterized protein</fullName>
    </submittedName>
</protein>
<dbReference type="PROSITE" id="PS50068">
    <property type="entry name" value="LDLRA_2"/>
    <property type="match status" value="1"/>
</dbReference>
<sequence length="1175" mass="133352">MEYDYIYVYASIRNTDLSEEIAAVTERFTNEGHREMEMKVPQYVTQGNYSLRIEGKYEDGVGGPVFYNETSLIFDTKQISVFIQTDKVYYNKNDILRFRVIPVLPNLMPVVGTMDLFVKEYKGVVVKRWLAQAVNNGVIEKQLQLQNPIKDGGSWSIEAHAYGHVYSKSFSVYRVYVQRMLVNVTMPPYVKDTEYGLAGVIHGVYFPSWLPIRGNGTMEFYIEGHPRSNFYETIPFFEEKYQFVFTMNDLRRRTGVVDLSNKAVKCIARIYDYEKGETREGMSTTIIQPGGLYMYFVEGNVRTFKPNMPFDFNIAITQRDGSSPSFYGKGGVDVNILFQQQGGGSRRTREFVPLPDDHILRFSILPETDDELITTKARYSGEDVVLSEITMLSSRTYSERNYYIRITSSTEKPKVNHYMVFTVRTNVYVDKIYYQLVSQSNIVVSDTIAMVSRQKTFSVALSRDMMPSSRMIVSYIKHGEVVADSLSFFVEGTGLHKVDLTLNRGKDFSGSMTETIGTADPGTWMSFNAINYYLYSLGGRNFITEEEIEKELLTYDSHTNVSASVTWRAENWETDRIYFKTQTYGIDANTTFVYAGLHVFTDANMTTIPNQCNGTLGWLRCYDSTCYRKEKLCDNYYDCLDGADEMGCNTTIGQMTNGLEFNMLSVADMHRHMPYVHPFTDVSWSWTGAFTKPTGDSYAIVHPPKQPITWVVSAVSMSRDYGLGVATPPYVIDFTRDLYCQCEYPKVVKFGEQIGIQLWLTSNADYTSEILVTLYGSDGYKFVSADGMGDTISHYSPKLLGGDIQTMVNLFPGECKYVHMPIVPLSDGEVDFTITAENFRHTEGCSGTIEIAMDGVPNGWHTPYFVDLVKYSQVIIPDIVIPVPERWIVPEQRNHLYVPGSGACTVQIVGDVIGPGFYREKLEADELLGLPRATSEDYFFEFTQNLWYLKYFKATDQLTYETQTTSLDAMNYNYMQMLRHKQDDGGYAMFYRDTNSSLWLTAHFFNQLKNARDSDWENHFYIPVEVLNDMAMWMISYQNSSCGAFIEPGPHYLRAMFPKLTTLGGVEGNWNISLTAHVVIALSGDLGLTGEAARAASAARDIGASFLATTLNDVEDAFDLAITTWALHTANNYKSMEFFRKLKEIARAGTMDLFINSFKCMSSGVVSPTTGVFCS</sequence>
<dbReference type="SUPFAM" id="SSF48239">
    <property type="entry name" value="Terpenoid cyclases/Protein prenyltransferases"/>
    <property type="match status" value="1"/>
</dbReference>
<dbReference type="AlphaFoldDB" id="A0A8J1T532"/>
<dbReference type="InterPro" id="IPR050473">
    <property type="entry name" value="A2M/Complement_sys"/>
</dbReference>
<dbReference type="CDD" id="cd00112">
    <property type="entry name" value="LDLa"/>
    <property type="match status" value="1"/>
</dbReference>
<dbReference type="PANTHER" id="PTHR11412">
    <property type="entry name" value="MACROGLOBULIN / COMPLEMENT"/>
    <property type="match status" value="1"/>
</dbReference>
<proteinExistence type="predicted"/>
<reference evidence="2" key="1">
    <citation type="submission" date="2022-03" db="EMBL/GenBank/DDBJ databases">
        <authorList>
            <person name="Martin C."/>
        </authorList>
    </citation>
    <scope>NUCLEOTIDE SEQUENCE</scope>
</reference>
<dbReference type="InterPro" id="IPR011626">
    <property type="entry name" value="Alpha-macroglobulin_TED"/>
</dbReference>
<dbReference type="Gene3D" id="4.10.400.10">
    <property type="entry name" value="Low-density Lipoprotein Receptor"/>
    <property type="match status" value="1"/>
</dbReference>
<evidence type="ECO:0000313" key="2">
    <source>
        <dbReference type="EMBL" id="CAH1784973.1"/>
    </source>
</evidence>
<organism evidence="2 3">
    <name type="scientific">Owenia fusiformis</name>
    <name type="common">Polychaete worm</name>
    <dbReference type="NCBI Taxonomy" id="6347"/>
    <lineage>
        <taxon>Eukaryota</taxon>
        <taxon>Metazoa</taxon>
        <taxon>Spiralia</taxon>
        <taxon>Lophotrochozoa</taxon>
        <taxon>Annelida</taxon>
        <taxon>Polychaeta</taxon>
        <taxon>Sedentaria</taxon>
        <taxon>Canalipalpata</taxon>
        <taxon>Sabellida</taxon>
        <taxon>Oweniida</taxon>
        <taxon>Oweniidae</taxon>
        <taxon>Owenia</taxon>
    </lineage>
</organism>
<dbReference type="InterPro" id="IPR002172">
    <property type="entry name" value="LDrepeatLR_classA_rpt"/>
</dbReference>
<comment type="caution">
    <text evidence="2">The sequence shown here is derived from an EMBL/GenBank/DDBJ whole genome shotgun (WGS) entry which is preliminary data.</text>
</comment>
<evidence type="ECO:0000313" key="3">
    <source>
        <dbReference type="Proteomes" id="UP000749559"/>
    </source>
</evidence>
<accession>A0A8J1T532</accession>
<keyword evidence="1" id="KW-1015">Disulfide bond</keyword>
<dbReference type="Gene3D" id="2.60.40.10">
    <property type="entry name" value="Immunoglobulins"/>
    <property type="match status" value="1"/>
</dbReference>
<dbReference type="InterPro" id="IPR011625">
    <property type="entry name" value="A2M_N_BRD"/>
</dbReference>
<dbReference type="InterPro" id="IPR036055">
    <property type="entry name" value="LDL_receptor-like_sf"/>
</dbReference>
<dbReference type="EMBL" id="CAIIXF020000005">
    <property type="protein sequence ID" value="CAH1784973.1"/>
    <property type="molecule type" value="Genomic_DNA"/>
</dbReference>
<dbReference type="InterPro" id="IPR008930">
    <property type="entry name" value="Terpenoid_cyclase/PrenylTrfase"/>
</dbReference>
<dbReference type="SUPFAM" id="SSF57424">
    <property type="entry name" value="LDL receptor-like module"/>
    <property type="match status" value="1"/>
</dbReference>
<keyword evidence="3" id="KW-1185">Reference proteome</keyword>
<dbReference type="GO" id="GO:0005615">
    <property type="term" value="C:extracellular space"/>
    <property type="evidence" value="ECO:0007669"/>
    <property type="project" value="InterPro"/>
</dbReference>
<dbReference type="SMART" id="SM01359">
    <property type="entry name" value="A2M_N_2"/>
    <property type="match status" value="1"/>
</dbReference>
<dbReference type="Pfam" id="PF07703">
    <property type="entry name" value="A2M_BRD"/>
    <property type="match status" value="1"/>
</dbReference>
<dbReference type="GO" id="GO:0004866">
    <property type="term" value="F:endopeptidase inhibitor activity"/>
    <property type="evidence" value="ECO:0007669"/>
    <property type="project" value="InterPro"/>
</dbReference>
<gene>
    <name evidence="2" type="ORF">OFUS_LOCUS11091</name>
</gene>
<name>A0A8J1T532_OWEFU</name>
<dbReference type="Proteomes" id="UP000749559">
    <property type="component" value="Unassembled WGS sequence"/>
</dbReference>
<evidence type="ECO:0000256" key="1">
    <source>
        <dbReference type="PROSITE-ProRule" id="PRU00124"/>
    </source>
</evidence>
<feature type="disulfide bond" evidence="1">
    <location>
        <begin position="633"/>
        <end position="648"/>
    </location>
</feature>
<dbReference type="InterPro" id="IPR001599">
    <property type="entry name" value="Macroglobln_a2"/>
</dbReference>